<sequence length="86" mass="9873">MKNKELLEEFHLLAEKLDIKIMKGKGDFSGGSCTVNNEKIIVINNSKPIEHRLNILAGCFKEYNLDALYIIPALREYIDSVQMLEF</sequence>
<dbReference type="EMBL" id="UINC01135105">
    <property type="protein sequence ID" value="SVD19059.1"/>
    <property type="molecule type" value="Genomic_DNA"/>
</dbReference>
<reference evidence="1" key="1">
    <citation type="submission" date="2018-05" db="EMBL/GenBank/DDBJ databases">
        <authorList>
            <person name="Lanie J.A."/>
            <person name="Ng W.-L."/>
            <person name="Kazmierczak K.M."/>
            <person name="Andrzejewski T.M."/>
            <person name="Davidsen T.M."/>
            <person name="Wayne K.J."/>
            <person name="Tettelin H."/>
            <person name="Glass J.I."/>
            <person name="Rusch D."/>
            <person name="Podicherti R."/>
            <person name="Tsui H.-C.T."/>
            <person name="Winkler M.E."/>
        </authorList>
    </citation>
    <scope>NUCLEOTIDE SEQUENCE</scope>
</reference>
<organism evidence="1">
    <name type="scientific">marine metagenome</name>
    <dbReference type="NCBI Taxonomy" id="408172"/>
    <lineage>
        <taxon>unclassified sequences</taxon>
        <taxon>metagenomes</taxon>
        <taxon>ecological metagenomes</taxon>
    </lineage>
</organism>
<protein>
    <submittedName>
        <fullName evidence="1">Uncharacterized protein</fullName>
    </submittedName>
</protein>
<gene>
    <name evidence="1" type="ORF">METZ01_LOCUS371913</name>
</gene>
<dbReference type="AlphaFoldDB" id="A0A382TAA0"/>
<evidence type="ECO:0000313" key="1">
    <source>
        <dbReference type="EMBL" id="SVD19059.1"/>
    </source>
</evidence>
<name>A0A382TAA0_9ZZZZ</name>
<accession>A0A382TAA0</accession>
<proteinExistence type="predicted"/>